<accession>S3DNR8</accession>
<evidence type="ECO:0000313" key="4">
    <source>
        <dbReference type="Proteomes" id="UP000016922"/>
    </source>
</evidence>
<feature type="domain" description="J" evidence="2">
    <location>
        <begin position="6"/>
        <end position="71"/>
    </location>
</feature>
<reference evidence="3 4" key="1">
    <citation type="journal article" date="2013" name="BMC Genomics">
        <title>Genomics-driven discovery of the pneumocandin biosynthetic gene cluster in the fungus Glarea lozoyensis.</title>
        <authorList>
            <person name="Chen L."/>
            <person name="Yue Q."/>
            <person name="Zhang X."/>
            <person name="Xiang M."/>
            <person name="Wang C."/>
            <person name="Li S."/>
            <person name="Che Y."/>
            <person name="Ortiz-Lopez F.J."/>
            <person name="Bills G.F."/>
            <person name="Liu X."/>
            <person name="An Z."/>
        </authorList>
    </citation>
    <scope>NUCLEOTIDE SEQUENCE [LARGE SCALE GENOMIC DNA]</scope>
    <source>
        <strain evidence="4">ATCC 20868 / MF5171</strain>
    </source>
</reference>
<dbReference type="eggNOG" id="KOG0713">
    <property type="taxonomic scope" value="Eukaryota"/>
</dbReference>
<dbReference type="PROSITE" id="PS50076">
    <property type="entry name" value="DNAJ_2"/>
    <property type="match status" value="1"/>
</dbReference>
<evidence type="ECO:0000259" key="2">
    <source>
        <dbReference type="PROSITE" id="PS50076"/>
    </source>
</evidence>
<sequence length="423" mass="48777">MDPETDYYELLGLLQSASLKDIDTAYKKASLRHHPDRNLNSPTAHEEFITVRKAYETLKDPKERLLYNNTLENRPTNTDPKPWEISEADGQSDSRHSHTERVRQEHSTCLDEEQDGTHDSQDQAHKDARLLSTLEQRIKEHESNLTHVRNSLTNASPSDPTHQKLDYLRASVSEEYIKTLIILDSSRQRIIRKLHPSQRQTHLNEVQRDFEKSNHELRQKACKEVLELLALLPRSKGNWTCEFRWDWLQIFPLVEKMVAVEGCMEGPWHKIETLKRWPDLKRLMECQCCRIREVDRRSKPTRCGCGFYVCWDCKERMVLLGEWEEWLVGKGGMGFDFPIGPSGALSTCPRLPSPSSSDVFFLLYSTMCQACGRRSGRPLNVEGSLGEVAIIAKVESTVIWVKNGFKKGRIMSTWKPGCSRSPV</sequence>
<dbReference type="PANTHER" id="PTHR44825">
    <property type="match status" value="1"/>
</dbReference>
<dbReference type="EMBL" id="KE145357">
    <property type="protein sequence ID" value="EPE33741.1"/>
    <property type="molecule type" value="Genomic_DNA"/>
</dbReference>
<dbReference type="STRING" id="1116229.S3DNR8"/>
<proteinExistence type="predicted"/>
<dbReference type="SMART" id="SM00271">
    <property type="entry name" value="DnaJ"/>
    <property type="match status" value="1"/>
</dbReference>
<dbReference type="HOGENOM" id="CLU_648990_0_0_1"/>
<dbReference type="AlphaFoldDB" id="S3DNR8"/>
<dbReference type="SUPFAM" id="SSF46565">
    <property type="entry name" value="Chaperone J-domain"/>
    <property type="match status" value="1"/>
</dbReference>
<dbReference type="PANTHER" id="PTHR44825:SF1">
    <property type="entry name" value="DNAJ HOMOLOG SUBFAMILY C MEMBER 4"/>
    <property type="match status" value="1"/>
</dbReference>
<feature type="compositionally biased region" description="Polar residues" evidence="1">
    <location>
        <begin position="68"/>
        <end position="79"/>
    </location>
</feature>
<keyword evidence="4" id="KW-1185">Reference proteome</keyword>
<dbReference type="InterPro" id="IPR018253">
    <property type="entry name" value="DnaJ_domain_CS"/>
</dbReference>
<dbReference type="Gene3D" id="1.10.287.110">
    <property type="entry name" value="DnaJ domain"/>
    <property type="match status" value="1"/>
</dbReference>
<dbReference type="GeneID" id="19465807"/>
<gene>
    <name evidence="3" type="ORF">GLAREA_06754</name>
</gene>
<dbReference type="Proteomes" id="UP000016922">
    <property type="component" value="Unassembled WGS sequence"/>
</dbReference>
<evidence type="ECO:0000256" key="1">
    <source>
        <dbReference type="SAM" id="MobiDB-lite"/>
    </source>
</evidence>
<protein>
    <submittedName>
        <fullName evidence="3">Chaperone J-domain-containing protein</fullName>
    </submittedName>
</protein>
<dbReference type="InterPro" id="IPR001623">
    <property type="entry name" value="DnaJ_domain"/>
</dbReference>
<dbReference type="PRINTS" id="PR00625">
    <property type="entry name" value="JDOMAIN"/>
</dbReference>
<dbReference type="OrthoDB" id="3561807at2759"/>
<dbReference type="InterPro" id="IPR052763">
    <property type="entry name" value="DnaJ_C4"/>
</dbReference>
<dbReference type="KEGG" id="glz:GLAREA_06754"/>
<feature type="region of interest" description="Disordered" evidence="1">
    <location>
        <begin position="68"/>
        <end position="124"/>
    </location>
</feature>
<organism evidence="3 4">
    <name type="scientific">Glarea lozoyensis (strain ATCC 20868 / MF5171)</name>
    <dbReference type="NCBI Taxonomy" id="1116229"/>
    <lineage>
        <taxon>Eukaryota</taxon>
        <taxon>Fungi</taxon>
        <taxon>Dikarya</taxon>
        <taxon>Ascomycota</taxon>
        <taxon>Pezizomycotina</taxon>
        <taxon>Leotiomycetes</taxon>
        <taxon>Helotiales</taxon>
        <taxon>Helotiaceae</taxon>
        <taxon>Glarea</taxon>
    </lineage>
</organism>
<dbReference type="RefSeq" id="XP_008078893.1">
    <property type="nucleotide sequence ID" value="XM_008080702.1"/>
</dbReference>
<dbReference type="PROSITE" id="PS00636">
    <property type="entry name" value="DNAJ_1"/>
    <property type="match status" value="1"/>
</dbReference>
<dbReference type="InterPro" id="IPR036869">
    <property type="entry name" value="J_dom_sf"/>
</dbReference>
<feature type="compositionally biased region" description="Basic and acidic residues" evidence="1">
    <location>
        <begin position="92"/>
        <end position="124"/>
    </location>
</feature>
<name>S3DNR8_GLAL2</name>
<dbReference type="CDD" id="cd06257">
    <property type="entry name" value="DnaJ"/>
    <property type="match status" value="1"/>
</dbReference>
<dbReference type="Pfam" id="PF00226">
    <property type="entry name" value="DnaJ"/>
    <property type="match status" value="1"/>
</dbReference>
<evidence type="ECO:0000313" key="3">
    <source>
        <dbReference type="EMBL" id="EPE33741.1"/>
    </source>
</evidence>